<dbReference type="Proteomes" id="UP000504635">
    <property type="component" value="Unplaced"/>
</dbReference>
<dbReference type="RefSeq" id="XP_030760975.1">
    <property type="nucleotide sequence ID" value="XM_030905115.1"/>
</dbReference>
<dbReference type="GeneID" id="115886075"/>
<dbReference type="PROSITE" id="PS50261">
    <property type="entry name" value="G_PROTEIN_RECEP_F2_4"/>
    <property type="match status" value="1"/>
</dbReference>
<feature type="transmembrane region" description="Helical" evidence="10">
    <location>
        <begin position="154"/>
        <end position="174"/>
    </location>
</feature>
<evidence type="ECO:0000313" key="13">
    <source>
        <dbReference type="Proteomes" id="UP000504635"/>
    </source>
</evidence>
<name>A0A6J2YDL0_SITOR</name>
<dbReference type="Gene3D" id="1.20.1070.10">
    <property type="entry name" value="Rhodopsin 7-helix transmembrane proteins"/>
    <property type="match status" value="2"/>
</dbReference>
<dbReference type="GO" id="GO:0008528">
    <property type="term" value="F:G protein-coupled peptide receptor activity"/>
    <property type="evidence" value="ECO:0007669"/>
    <property type="project" value="TreeGrafter"/>
</dbReference>
<dbReference type="PANTHER" id="PTHR45620:SF1">
    <property type="entry name" value="G-PROTEIN COUPLED RECEPTORS FAMILY 2 PROFILE 2 DOMAIN-CONTAINING PROTEIN"/>
    <property type="match status" value="1"/>
</dbReference>
<keyword evidence="13" id="KW-1185">Reference proteome</keyword>
<evidence type="ECO:0000256" key="1">
    <source>
        <dbReference type="ARBA" id="ARBA00004651"/>
    </source>
</evidence>
<feature type="domain" description="G-protein coupled receptors family 2 profile 1" evidence="11">
    <location>
        <begin position="17"/>
        <end position="99"/>
    </location>
</feature>
<dbReference type="Pfam" id="PF02793">
    <property type="entry name" value="HRM"/>
    <property type="match status" value="1"/>
</dbReference>
<accession>A0A6J2YDL0</accession>
<proteinExistence type="inferred from homology"/>
<dbReference type="SMART" id="SM00008">
    <property type="entry name" value="HormR"/>
    <property type="match status" value="1"/>
</dbReference>
<dbReference type="InterPro" id="IPR001879">
    <property type="entry name" value="GPCR_2_extracellular_dom"/>
</dbReference>
<evidence type="ECO:0000259" key="11">
    <source>
        <dbReference type="PROSITE" id="PS50227"/>
    </source>
</evidence>
<dbReference type="InterPro" id="IPR017981">
    <property type="entry name" value="GPCR_2-like_7TM"/>
</dbReference>
<dbReference type="GO" id="GO:0017046">
    <property type="term" value="F:peptide hormone binding"/>
    <property type="evidence" value="ECO:0007669"/>
    <property type="project" value="TreeGrafter"/>
</dbReference>
<evidence type="ECO:0000256" key="7">
    <source>
        <dbReference type="ARBA" id="ARBA00023136"/>
    </source>
</evidence>
<feature type="transmembrane region" description="Helical" evidence="10">
    <location>
        <begin position="276"/>
        <end position="297"/>
    </location>
</feature>
<comment type="subcellular location">
    <subcellularLocation>
        <location evidence="1">Cell membrane</location>
        <topology evidence="1">Multi-pass membrane protein</topology>
    </subcellularLocation>
</comment>
<gene>
    <name evidence="14" type="primary">LOC115886075</name>
</gene>
<evidence type="ECO:0000259" key="12">
    <source>
        <dbReference type="PROSITE" id="PS50261"/>
    </source>
</evidence>
<keyword evidence="9" id="KW-0807">Transducer</keyword>
<protein>
    <submittedName>
        <fullName evidence="14">Parathyroid hormone/parathyroid hormone-related peptide receptor-like isoform X2</fullName>
    </submittedName>
</protein>
<keyword evidence="6" id="KW-0297">G-protein coupled receptor</keyword>
<evidence type="ECO:0000256" key="4">
    <source>
        <dbReference type="ARBA" id="ARBA00022692"/>
    </source>
</evidence>
<dbReference type="Gene3D" id="4.10.1240.10">
    <property type="entry name" value="GPCR, family 2, extracellular hormone receptor domain"/>
    <property type="match status" value="1"/>
</dbReference>
<dbReference type="InterPro" id="IPR000832">
    <property type="entry name" value="GPCR_2_secretin-like"/>
</dbReference>
<dbReference type="GO" id="GO:0005886">
    <property type="term" value="C:plasma membrane"/>
    <property type="evidence" value="ECO:0007669"/>
    <property type="project" value="UniProtKB-SubCell"/>
</dbReference>
<feature type="transmembrane region" description="Helical" evidence="10">
    <location>
        <begin position="235"/>
        <end position="256"/>
    </location>
</feature>
<evidence type="ECO:0000256" key="8">
    <source>
        <dbReference type="ARBA" id="ARBA00023170"/>
    </source>
</evidence>
<dbReference type="GO" id="GO:0007188">
    <property type="term" value="P:adenylate cyclase-modulating G protein-coupled receptor signaling pathway"/>
    <property type="evidence" value="ECO:0007669"/>
    <property type="project" value="TreeGrafter"/>
</dbReference>
<evidence type="ECO:0000256" key="5">
    <source>
        <dbReference type="ARBA" id="ARBA00022989"/>
    </source>
</evidence>
<evidence type="ECO:0000256" key="9">
    <source>
        <dbReference type="ARBA" id="ARBA00023224"/>
    </source>
</evidence>
<feature type="domain" description="G-protein coupled receptors family 2 profile 2" evidence="12">
    <location>
        <begin position="117"/>
        <end position="334"/>
    </location>
</feature>
<keyword evidence="4 10" id="KW-0812">Transmembrane</keyword>
<sequence>MNQNEKLKKVVSLIKENCFSKLGEVQSDGGSTCERIFDGLYCWPRTKAGLLAVQSCNNDLLKSVNKTGLATRQCTENGTWFNEYTGRPWTNLSECGVIYIMDDIDEELIYETWLPVIKKTARFGYTVSILSLILALLIFITIKRLHCERNKLHMHLFISYILRGASFILKDVLFIEGTALSNDVEYVNGHTNVNYTWLSIPLVFVFIWALMRMLFEDTTCWTLNDQNYIGLLLEIPIGITVVVNFLLFLLIVKVLVLKIHFTSTFIQQKKVKFRKLLKSTLILIPLYGIPYTMTLILSFYVESSKILEIIWLFLDQSFTSFQGFFAALVYCLLNSEVHVEIKRKYSLFYSRQVNKECCRSRTISSNTQQFSLQNNDDALENLNLFGITDDDLIKKRRKSIEI</sequence>
<evidence type="ECO:0000256" key="3">
    <source>
        <dbReference type="ARBA" id="ARBA00022475"/>
    </source>
</evidence>
<dbReference type="GO" id="GO:0007166">
    <property type="term" value="P:cell surface receptor signaling pathway"/>
    <property type="evidence" value="ECO:0007669"/>
    <property type="project" value="InterPro"/>
</dbReference>
<dbReference type="InterPro" id="IPR050332">
    <property type="entry name" value="GPCR_2"/>
</dbReference>
<dbReference type="Pfam" id="PF00002">
    <property type="entry name" value="7tm_2"/>
    <property type="match status" value="2"/>
</dbReference>
<keyword evidence="5 10" id="KW-1133">Transmembrane helix</keyword>
<evidence type="ECO:0000256" key="2">
    <source>
        <dbReference type="ARBA" id="ARBA00005314"/>
    </source>
</evidence>
<dbReference type="InterPro" id="IPR036445">
    <property type="entry name" value="GPCR_2_extracell_dom_sf"/>
</dbReference>
<keyword evidence="7 10" id="KW-0472">Membrane</keyword>
<feature type="transmembrane region" description="Helical" evidence="10">
    <location>
        <begin position="123"/>
        <end position="142"/>
    </location>
</feature>
<reference evidence="14" key="1">
    <citation type="submission" date="2025-08" db="UniProtKB">
        <authorList>
            <consortium name="RefSeq"/>
        </authorList>
    </citation>
    <scope>IDENTIFICATION</scope>
    <source>
        <tissue evidence="14">Gonads</tissue>
    </source>
</reference>
<dbReference type="SUPFAM" id="SSF81321">
    <property type="entry name" value="Family A G protein-coupled receptor-like"/>
    <property type="match status" value="1"/>
</dbReference>
<comment type="similarity">
    <text evidence="2">Belongs to the G-protein coupled receptor 2 family.</text>
</comment>
<evidence type="ECO:0000313" key="14">
    <source>
        <dbReference type="RefSeq" id="XP_030760975.1"/>
    </source>
</evidence>
<dbReference type="PROSITE" id="PS50227">
    <property type="entry name" value="G_PROTEIN_RECEP_F2_3"/>
    <property type="match status" value="1"/>
</dbReference>
<dbReference type="PANTHER" id="PTHR45620">
    <property type="entry name" value="PDF RECEPTOR-LIKE PROTEIN-RELATED"/>
    <property type="match status" value="1"/>
</dbReference>
<dbReference type="SUPFAM" id="SSF111418">
    <property type="entry name" value="Hormone receptor domain"/>
    <property type="match status" value="1"/>
</dbReference>
<dbReference type="OrthoDB" id="16753at2759"/>
<dbReference type="PRINTS" id="PR00249">
    <property type="entry name" value="GPCRSECRETIN"/>
</dbReference>
<evidence type="ECO:0000256" key="10">
    <source>
        <dbReference type="SAM" id="Phobius"/>
    </source>
</evidence>
<evidence type="ECO:0000256" key="6">
    <source>
        <dbReference type="ARBA" id="ARBA00023040"/>
    </source>
</evidence>
<keyword evidence="3" id="KW-1003">Cell membrane</keyword>
<feature type="transmembrane region" description="Helical" evidence="10">
    <location>
        <begin position="309"/>
        <end position="333"/>
    </location>
</feature>
<organism evidence="13 14">
    <name type="scientific">Sitophilus oryzae</name>
    <name type="common">Rice weevil</name>
    <name type="synonym">Curculio oryzae</name>
    <dbReference type="NCBI Taxonomy" id="7048"/>
    <lineage>
        <taxon>Eukaryota</taxon>
        <taxon>Metazoa</taxon>
        <taxon>Ecdysozoa</taxon>
        <taxon>Arthropoda</taxon>
        <taxon>Hexapoda</taxon>
        <taxon>Insecta</taxon>
        <taxon>Pterygota</taxon>
        <taxon>Neoptera</taxon>
        <taxon>Endopterygota</taxon>
        <taxon>Coleoptera</taxon>
        <taxon>Polyphaga</taxon>
        <taxon>Cucujiformia</taxon>
        <taxon>Curculionidae</taxon>
        <taxon>Dryophthorinae</taxon>
        <taxon>Sitophilus</taxon>
    </lineage>
</organism>
<keyword evidence="8" id="KW-0675">Receptor</keyword>
<feature type="transmembrane region" description="Helical" evidence="10">
    <location>
        <begin position="195"/>
        <end position="215"/>
    </location>
</feature>
<dbReference type="AlphaFoldDB" id="A0A6J2YDL0"/>